<protein>
    <submittedName>
        <fullName evidence="1">Uncharacterized protein</fullName>
    </submittedName>
</protein>
<dbReference type="Proteomes" id="UP001314205">
    <property type="component" value="Unassembled WGS sequence"/>
</dbReference>
<keyword evidence="2" id="KW-1185">Reference proteome</keyword>
<reference evidence="1 2" key="1">
    <citation type="submission" date="2023-11" db="EMBL/GenBank/DDBJ databases">
        <authorList>
            <person name="Hedman E."/>
            <person name="Englund M."/>
            <person name="Stromberg M."/>
            <person name="Nyberg Akerstrom W."/>
            <person name="Nylinder S."/>
            <person name="Jareborg N."/>
            <person name="Kallberg Y."/>
            <person name="Kronander E."/>
        </authorList>
    </citation>
    <scope>NUCLEOTIDE SEQUENCE [LARGE SCALE GENOMIC DNA]</scope>
</reference>
<sequence length="372" mass="43373">MYKHRRLSRPLPKKFPKDVTVTNVMYDKGRKFDDFDKRFFPNILTNRSCYFSPDLRDAGQLTDYVANEENEKRLQEQNGSNCQSKDMQEFIKELKKIIHDILPKGKRNSEDVPYNLEGIKEVSLINLQDNDSVNEIDRLTCEGSDDQQTNGQSKDSPKSVYISDEPRIKVIAEKFARYKNNLVELRKLKERVVCIEYDVYVRGEESNSEPFQKLRAYFSVKPVSENEGDTIPNIPSAIKRDCDITNEDFKNVYEGIEMIDANIPENKSYLEGLKSVLKRQQTIKIKKNKAFDPMYLYAMAKRDNLLSNDYSYTDFFSKAELDEIKDLIMKKTTSSVHGISRRKLIPEKDDTKIKEGNEDVKNTIIEDLFRVM</sequence>
<proteinExistence type="predicted"/>
<dbReference type="AlphaFoldDB" id="A0AAV1KRH8"/>
<gene>
    <name evidence="1" type="ORF">PARMNEM_LOCUS6703</name>
</gene>
<accession>A0AAV1KRH8</accession>
<name>A0AAV1KRH8_9NEOP</name>
<evidence type="ECO:0000313" key="2">
    <source>
        <dbReference type="Proteomes" id="UP001314205"/>
    </source>
</evidence>
<organism evidence="1 2">
    <name type="scientific">Parnassius mnemosyne</name>
    <name type="common">clouded apollo</name>
    <dbReference type="NCBI Taxonomy" id="213953"/>
    <lineage>
        <taxon>Eukaryota</taxon>
        <taxon>Metazoa</taxon>
        <taxon>Ecdysozoa</taxon>
        <taxon>Arthropoda</taxon>
        <taxon>Hexapoda</taxon>
        <taxon>Insecta</taxon>
        <taxon>Pterygota</taxon>
        <taxon>Neoptera</taxon>
        <taxon>Endopterygota</taxon>
        <taxon>Lepidoptera</taxon>
        <taxon>Glossata</taxon>
        <taxon>Ditrysia</taxon>
        <taxon>Papilionoidea</taxon>
        <taxon>Papilionidae</taxon>
        <taxon>Parnassiinae</taxon>
        <taxon>Parnassini</taxon>
        <taxon>Parnassius</taxon>
        <taxon>Driopa</taxon>
    </lineage>
</organism>
<comment type="caution">
    <text evidence="1">The sequence shown here is derived from an EMBL/GenBank/DDBJ whole genome shotgun (WGS) entry which is preliminary data.</text>
</comment>
<dbReference type="EMBL" id="CAVLGL010000079">
    <property type="protein sequence ID" value="CAK1585650.1"/>
    <property type="molecule type" value="Genomic_DNA"/>
</dbReference>
<evidence type="ECO:0000313" key="1">
    <source>
        <dbReference type="EMBL" id="CAK1585650.1"/>
    </source>
</evidence>